<dbReference type="PANTHER" id="PTHR34450:SF9">
    <property type="entry name" value="DEFENSIN-LIKE PROTEIN 242-RELATED"/>
    <property type="match status" value="1"/>
</dbReference>
<sequence>MKLRSILLSVCVLFAIFSHTYGEISFCPKKMTLDGLCPLGSLGQTCFHEFLARLGASAMPMNCTCKDHHFKNKRTCTCDVVCDA</sequence>
<gene>
    <name evidence="6" type="ORF">D0Y65_028858</name>
</gene>
<evidence type="ECO:0000256" key="4">
    <source>
        <dbReference type="ARBA" id="ARBA00022729"/>
    </source>
</evidence>
<dbReference type="InterPro" id="IPR010682">
    <property type="entry name" value="SCRL"/>
</dbReference>
<evidence type="ECO:0000256" key="5">
    <source>
        <dbReference type="SAM" id="SignalP"/>
    </source>
</evidence>
<evidence type="ECO:0000256" key="3">
    <source>
        <dbReference type="ARBA" id="ARBA00022525"/>
    </source>
</evidence>
<evidence type="ECO:0008006" key="8">
    <source>
        <dbReference type="Google" id="ProtNLM"/>
    </source>
</evidence>
<comment type="caution">
    <text evidence="6">The sequence shown here is derived from an EMBL/GenBank/DDBJ whole genome shotgun (WGS) entry which is preliminary data.</text>
</comment>
<name>A0A445HWH8_GLYSO</name>
<keyword evidence="7" id="KW-1185">Reference proteome</keyword>
<evidence type="ECO:0000256" key="2">
    <source>
        <dbReference type="ARBA" id="ARBA00006722"/>
    </source>
</evidence>
<dbReference type="GO" id="GO:0005576">
    <property type="term" value="C:extracellular region"/>
    <property type="evidence" value="ECO:0007669"/>
    <property type="project" value="UniProtKB-SubCell"/>
</dbReference>
<protein>
    <recommendedName>
        <fullName evidence="8">Defensin-like protein 242</fullName>
    </recommendedName>
</protein>
<feature type="signal peptide" evidence="5">
    <location>
        <begin position="1"/>
        <end position="22"/>
    </location>
</feature>
<keyword evidence="4 5" id="KW-0732">Signal</keyword>
<feature type="chain" id="PRO_5019133566" description="Defensin-like protein 242" evidence="5">
    <location>
        <begin position="23"/>
        <end position="84"/>
    </location>
</feature>
<comment type="similarity">
    <text evidence="2">Belongs to the DEFL family.</text>
</comment>
<dbReference type="EMBL" id="QZWG01000011">
    <property type="protein sequence ID" value="RZB78123.1"/>
    <property type="molecule type" value="Genomic_DNA"/>
</dbReference>
<evidence type="ECO:0000313" key="7">
    <source>
        <dbReference type="Proteomes" id="UP000289340"/>
    </source>
</evidence>
<keyword evidence="3" id="KW-0964">Secreted</keyword>
<evidence type="ECO:0000313" key="6">
    <source>
        <dbReference type="EMBL" id="RZB78123.1"/>
    </source>
</evidence>
<evidence type="ECO:0000256" key="1">
    <source>
        <dbReference type="ARBA" id="ARBA00004613"/>
    </source>
</evidence>
<organism evidence="6 7">
    <name type="scientific">Glycine soja</name>
    <name type="common">Wild soybean</name>
    <dbReference type="NCBI Taxonomy" id="3848"/>
    <lineage>
        <taxon>Eukaryota</taxon>
        <taxon>Viridiplantae</taxon>
        <taxon>Streptophyta</taxon>
        <taxon>Embryophyta</taxon>
        <taxon>Tracheophyta</taxon>
        <taxon>Spermatophyta</taxon>
        <taxon>Magnoliopsida</taxon>
        <taxon>eudicotyledons</taxon>
        <taxon>Gunneridae</taxon>
        <taxon>Pentapetalae</taxon>
        <taxon>rosids</taxon>
        <taxon>fabids</taxon>
        <taxon>Fabales</taxon>
        <taxon>Fabaceae</taxon>
        <taxon>Papilionoideae</taxon>
        <taxon>50 kb inversion clade</taxon>
        <taxon>NPAAA clade</taxon>
        <taxon>indigoferoid/millettioid clade</taxon>
        <taxon>Phaseoleae</taxon>
        <taxon>Glycine</taxon>
        <taxon>Glycine subgen. Soja</taxon>
    </lineage>
</organism>
<comment type="subcellular location">
    <subcellularLocation>
        <location evidence="1">Secreted</location>
    </subcellularLocation>
</comment>
<dbReference type="AlphaFoldDB" id="A0A445HWH8"/>
<dbReference type="PANTHER" id="PTHR34450">
    <property type="entry name" value="DEFENSIN-LIKE PROTEIN 245-RELATED"/>
    <property type="match status" value="1"/>
</dbReference>
<dbReference type="Proteomes" id="UP000289340">
    <property type="component" value="Chromosome 11"/>
</dbReference>
<accession>A0A445HWH8</accession>
<reference evidence="6 7" key="1">
    <citation type="submission" date="2018-09" db="EMBL/GenBank/DDBJ databases">
        <title>A high-quality reference genome of wild soybean provides a powerful tool to mine soybean genomes.</title>
        <authorList>
            <person name="Xie M."/>
            <person name="Chung C.Y.L."/>
            <person name="Li M.-W."/>
            <person name="Wong F.-L."/>
            <person name="Chan T.-F."/>
            <person name="Lam H.-M."/>
        </authorList>
    </citation>
    <scope>NUCLEOTIDE SEQUENCE [LARGE SCALE GENOMIC DNA]</scope>
    <source>
        <strain evidence="7">cv. W05</strain>
        <tissue evidence="6">Hypocotyl of etiolated seedlings</tissue>
    </source>
</reference>
<dbReference type="GO" id="GO:0007165">
    <property type="term" value="P:signal transduction"/>
    <property type="evidence" value="ECO:0007669"/>
    <property type="project" value="InterPro"/>
</dbReference>
<proteinExistence type="inferred from homology"/>